<evidence type="ECO:0000313" key="2">
    <source>
        <dbReference type="Proteomes" id="UP000887565"/>
    </source>
</evidence>
<sequence length="83" mass="9598">MIETKNRVENRKRGSRKKLSRRQEARIKRKIFSAPGNESMKLALAAIIGPERMRILLNSIFLFAAANFNDVRIESRMSMIAYS</sequence>
<dbReference type="Proteomes" id="UP000887565">
    <property type="component" value="Unplaced"/>
</dbReference>
<evidence type="ECO:0000313" key="3">
    <source>
        <dbReference type="WBParaSite" id="nRc.2.0.1.t43908-RA"/>
    </source>
</evidence>
<feature type="compositionally biased region" description="Basic and acidic residues" evidence="1">
    <location>
        <begin position="1"/>
        <end position="12"/>
    </location>
</feature>
<dbReference type="WBParaSite" id="nRc.2.0.1.t43908-RA">
    <property type="protein sequence ID" value="nRc.2.0.1.t43908-RA"/>
    <property type="gene ID" value="nRc.2.0.1.g43908"/>
</dbReference>
<evidence type="ECO:0000256" key="1">
    <source>
        <dbReference type="SAM" id="MobiDB-lite"/>
    </source>
</evidence>
<dbReference type="AlphaFoldDB" id="A0A915L2C6"/>
<reference evidence="3" key="1">
    <citation type="submission" date="2022-11" db="UniProtKB">
        <authorList>
            <consortium name="WormBaseParasite"/>
        </authorList>
    </citation>
    <scope>IDENTIFICATION</scope>
</reference>
<accession>A0A915L2C6</accession>
<feature type="region of interest" description="Disordered" evidence="1">
    <location>
        <begin position="1"/>
        <end position="23"/>
    </location>
</feature>
<protein>
    <submittedName>
        <fullName evidence="3">Uncharacterized protein</fullName>
    </submittedName>
</protein>
<organism evidence="2 3">
    <name type="scientific">Romanomermis culicivorax</name>
    <name type="common">Nematode worm</name>
    <dbReference type="NCBI Taxonomy" id="13658"/>
    <lineage>
        <taxon>Eukaryota</taxon>
        <taxon>Metazoa</taxon>
        <taxon>Ecdysozoa</taxon>
        <taxon>Nematoda</taxon>
        <taxon>Enoplea</taxon>
        <taxon>Dorylaimia</taxon>
        <taxon>Mermithida</taxon>
        <taxon>Mermithoidea</taxon>
        <taxon>Mermithidae</taxon>
        <taxon>Romanomermis</taxon>
    </lineage>
</organism>
<keyword evidence="2" id="KW-1185">Reference proteome</keyword>
<name>A0A915L2C6_ROMCU</name>
<proteinExistence type="predicted"/>